<dbReference type="Gene3D" id="3.40.630.10">
    <property type="entry name" value="Zn peptidases"/>
    <property type="match status" value="1"/>
</dbReference>
<dbReference type="PANTHER" id="PTHR11014">
    <property type="entry name" value="PEPTIDASE M20 FAMILY MEMBER"/>
    <property type="match status" value="1"/>
</dbReference>
<dbReference type="Pfam" id="PF07687">
    <property type="entry name" value="M20_dimer"/>
    <property type="match status" value="1"/>
</dbReference>
<dbReference type="SUPFAM" id="SSF55031">
    <property type="entry name" value="Bacterial exopeptidase dimerisation domain"/>
    <property type="match status" value="1"/>
</dbReference>
<evidence type="ECO:0000313" key="3">
    <source>
        <dbReference type="Proteomes" id="UP000182762"/>
    </source>
</evidence>
<name>A0A1I5X193_9BACI</name>
<dbReference type="SUPFAM" id="SSF53187">
    <property type="entry name" value="Zn-dependent exopeptidases"/>
    <property type="match status" value="1"/>
</dbReference>
<proteinExistence type="predicted"/>
<keyword evidence="3" id="KW-1185">Reference proteome</keyword>
<dbReference type="InterPro" id="IPR011650">
    <property type="entry name" value="Peptidase_M20_dimer"/>
</dbReference>
<dbReference type="InterPro" id="IPR036264">
    <property type="entry name" value="Bact_exopeptidase_dim_dom"/>
</dbReference>
<protein>
    <submittedName>
        <fullName evidence="2">Amidohydrolase</fullName>
    </submittedName>
</protein>
<organism evidence="2 3">
    <name type="scientific">Priestia endophytica DSM 13796</name>
    <dbReference type="NCBI Taxonomy" id="1121089"/>
    <lineage>
        <taxon>Bacteria</taxon>
        <taxon>Bacillati</taxon>
        <taxon>Bacillota</taxon>
        <taxon>Bacilli</taxon>
        <taxon>Bacillales</taxon>
        <taxon>Bacillaceae</taxon>
        <taxon>Priestia</taxon>
    </lineage>
</organism>
<dbReference type="PANTHER" id="PTHR11014:SF63">
    <property type="entry name" value="METALLOPEPTIDASE, PUTATIVE (AFU_ORTHOLOGUE AFUA_6G09600)-RELATED"/>
    <property type="match status" value="1"/>
</dbReference>
<accession>A0A1I5X193</accession>
<dbReference type="InterPro" id="IPR017439">
    <property type="entry name" value="Amidohydrolase"/>
</dbReference>
<dbReference type="PIRSF" id="PIRSF005962">
    <property type="entry name" value="Pept_M20D_amidohydro"/>
    <property type="match status" value="1"/>
</dbReference>
<dbReference type="NCBIfam" id="TIGR01891">
    <property type="entry name" value="amidohydrolases"/>
    <property type="match status" value="1"/>
</dbReference>
<reference evidence="2 3" key="1">
    <citation type="submission" date="2016-10" db="EMBL/GenBank/DDBJ databases">
        <authorList>
            <person name="Varghese N."/>
            <person name="Submissions S."/>
        </authorList>
    </citation>
    <scope>NUCLEOTIDE SEQUENCE [LARGE SCALE GENOMIC DNA]</scope>
    <source>
        <strain evidence="2 3">DSM 13796</strain>
    </source>
</reference>
<evidence type="ECO:0000313" key="2">
    <source>
        <dbReference type="EMBL" id="SFQ25775.1"/>
    </source>
</evidence>
<comment type="caution">
    <text evidence="2">The sequence shown here is derived from an EMBL/GenBank/DDBJ whole genome shotgun (WGS) entry which is preliminary data.</text>
</comment>
<dbReference type="Proteomes" id="UP000182762">
    <property type="component" value="Unassembled WGS sequence"/>
</dbReference>
<dbReference type="InterPro" id="IPR002933">
    <property type="entry name" value="Peptidase_M20"/>
</dbReference>
<sequence>MNAKVLEERLIHIYRHLHQYPELSHEEFETTSRIKEWLIDEDIRLEETILKTGVVANIGNNEGPVVAIRADIDALPIQEKTDLPYASKIRGKMHACGHDFHTATAIGAAYLLKKEEEQLQGSIRLLFQPAEEYGAGAEKVIKAGHLEDVEAIVGLHNKPDLQVGTIGIKGGPLMAAVDRFKVVINGKGAHAALPHNGNDPIVASAHIITALQTIVSRNVSPLKNAVVSVTRIEGGNTWNVIPSSVTIEGTVRTFDKEVRAHVKERFYTILENIFNTFLMEGDIKWYEGPPSLINHCSIIEAIESGAKSAGLETIEPELSTAGEDFAHYLEKVPGAFAFLGTSGTEDWHHPSFTINEKALIKGAYFLYSSAKYLLQQQHDVLKI</sequence>
<gene>
    <name evidence="2" type="ORF">SAMN02745910_00856</name>
</gene>
<evidence type="ECO:0000259" key="1">
    <source>
        <dbReference type="Pfam" id="PF07687"/>
    </source>
</evidence>
<feature type="domain" description="Peptidase M20 dimerisation" evidence="1">
    <location>
        <begin position="180"/>
        <end position="273"/>
    </location>
</feature>
<dbReference type="EMBL" id="FOXX01000001">
    <property type="protein sequence ID" value="SFQ25775.1"/>
    <property type="molecule type" value="Genomic_DNA"/>
</dbReference>
<dbReference type="Pfam" id="PF01546">
    <property type="entry name" value="Peptidase_M20"/>
    <property type="match status" value="1"/>
</dbReference>
<dbReference type="Gene3D" id="3.30.70.360">
    <property type="match status" value="1"/>
</dbReference>